<keyword evidence="5" id="KW-1185">Reference proteome</keyword>
<dbReference type="CDD" id="cd03801">
    <property type="entry name" value="GT4_PimA-like"/>
    <property type="match status" value="1"/>
</dbReference>
<protein>
    <recommendedName>
        <fullName evidence="3">Glycosyl transferase family 1 domain-containing protein</fullName>
    </recommendedName>
</protein>
<dbReference type="EMBL" id="FZMP01000249">
    <property type="protein sequence ID" value="SNQ62935.1"/>
    <property type="molecule type" value="Genomic_DNA"/>
</dbReference>
<evidence type="ECO:0000313" key="4">
    <source>
        <dbReference type="EMBL" id="SNQ62935.1"/>
    </source>
</evidence>
<name>A0A284VUG6_9EURY</name>
<evidence type="ECO:0000259" key="3">
    <source>
        <dbReference type="Pfam" id="PF00534"/>
    </source>
</evidence>
<organism evidence="4 5">
    <name type="scientific">Candidatus Methanoperedens nitratireducens</name>
    <dbReference type="NCBI Taxonomy" id="1392998"/>
    <lineage>
        <taxon>Archaea</taxon>
        <taxon>Methanobacteriati</taxon>
        <taxon>Methanobacteriota</taxon>
        <taxon>Stenosarchaea group</taxon>
        <taxon>Methanomicrobia</taxon>
        <taxon>Methanosarcinales</taxon>
        <taxon>ANME-2 cluster</taxon>
        <taxon>Candidatus Methanoperedentaceae</taxon>
        <taxon>Candidatus Methanoperedens</taxon>
    </lineage>
</organism>
<evidence type="ECO:0000256" key="2">
    <source>
        <dbReference type="ARBA" id="ARBA00022679"/>
    </source>
</evidence>
<gene>
    <name evidence="4" type="ORF">MNV_980037</name>
</gene>
<feature type="domain" description="Glycosyl transferase family 1" evidence="3">
    <location>
        <begin position="3"/>
        <end position="127"/>
    </location>
</feature>
<dbReference type="Gene3D" id="3.40.50.2000">
    <property type="entry name" value="Glycogen Phosphorylase B"/>
    <property type="match status" value="2"/>
</dbReference>
<accession>A0A284VUG6</accession>
<dbReference type="SUPFAM" id="SSF53756">
    <property type="entry name" value="UDP-Glycosyltransferase/glycogen phosphorylase"/>
    <property type="match status" value="1"/>
</dbReference>
<keyword evidence="2" id="KW-0808">Transferase</keyword>
<dbReference type="AlphaFoldDB" id="A0A284VUG6"/>
<evidence type="ECO:0000313" key="5">
    <source>
        <dbReference type="Proteomes" id="UP000218615"/>
    </source>
</evidence>
<sequence>MDTDVHFYLIGDGPILESLQQQSKKAKIERNIHFMGFLPLQELIKYASTADIAIFPSRYEPFGMMILEAMALKKPIIATNVGGIKEIIQNYNNGILVNPDSNEISEALVKLLKDEELQETLSVNAYETSKRYDWDKVCESYINCYQTIGGDLK</sequence>
<dbReference type="PANTHER" id="PTHR12526">
    <property type="entry name" value="GLYCOSYLTRANSFERASE"/>
    <property type="match status" value="1"/>
</dbReference>
<dbReference type="Proteomes" id="UP000218615">
    <property type="component" value="Unassembled WGS sequence"/>
</dbReference>
<dbReference type="InterPro" id="IPR001296">
    <property type="entry name" value="Glyco_trans_1"/>
</dbReference>
<evidence type="ECO:0000256" key="1">
    <source>
        <dbReference type="ARBA" id="ARBA00022676"/>
    </source>
</evidence>
<keyword evidence="1" id="KW-0328">Glycosyltransferase</keyword>
<reference evidence="5" key="1">
    <citation type="submission" date="2017-06" db="EMBL/GenBank/DDBJ databases">
        <authorList>
            <person name="Cremers G."/>
        </authorList>
    </citation>
    <scope>NUCLEOTIDE SEQUENCE [LARGE SCALE GENOMIC DNA]</scope>
</reference>
<dbReference type="PANTHER" id="PTHR12526:SF510">
    <property type="entry name" value="D-INOSITOL 3-PHOSPHATE GLYCOSYLTRANSFERASE"/>
    <property type="match status" value="1"/>
</dbReference>
<proteinExistence type="predicted"/>
<dbReference type="Pfam" id="PF00534">
    <property type="entry name" value="Glycos_transf_1"/>
    <property type="match status" value="1"/>
</dbReference>
<dbReference type="GO" id="GO:0016757">
    <property type="term" value="F:glycosyltransferase activity"/>
    <property type="evidence" value="ECO:0007669"/>
    <property type="project" value="UniProtKB-KW"/>
</dbReference>